<comment type="caution">
    <text evidence="1">The sequence shown here is derived from an EMBL/GenBank/DDBJ whole genome shotgun (WGS) entry which is preliminary data.</text>
</comment>
<sequence>MDIQVRTLLTQNGFNLSLSLPPATFDYPSFTHKFTITNLIAEVPENFEKSFSNYSSSICSILKLFGVPKVFKKLEGSKMCFGLLGLDCLTFASSFTQLSRFYYFYLKYAGSCPQEFIVKILETANTNLKDIHLDLKEIDAIKLLCKMAKNILESLETVKIGMEKFTAD</sequence>
<evidence type="ECO:0000313" key="2">
    <source>
        <dbReference type="Proteomes" id="UP000789706"/>
    </source>
</evidence>
<dbReference type="OrthoDB" id="2351154at2759"/>
<accession>A0A9N9F0U9</accession>
<keyword evidence="2" id="KW-1185">Reference proteome</keyword>
<organism evidence="1 2">
    <name type="scientific">Diversispora eburnea</name>
    <dbReference type="NCBI Taxonomy" id="1213867"/>
    <lineage>
        <taxon>Eukaryota</taxon>
        <taxon>Fungi</taxon>
        <taxon>Fungi incertae sedis</taxon>
        <taxon>Mucoromycota</taxon>
        <taxon>Glomeromycotina</taxon>
        <taxon>Glomeromycetes</taxon>
        <taxon>Diversisporales</taxon>
        <taxon>Diversisporaceae</taxon>
        <taxon>Diversispora</taxon>
    </lineage>
</organism>
<evidence type="ECO:0000313" key="1">
    <source>
        <dbReference type="EMBL" id="CAG8502572.1"/>
    </source>
</evidence>
<gene>
    <name evidence="1" type="ORF">DEBURN_LOCUS4753</name>
</gene>
<dbReference type="EMBL" id="CAJVPK010000382">
    <property type="protein sequence ID" value="CAG8502572.1"/>
    <property type="molecule type" value="Genomic_DNA"/>
</dbReference>
<reference evidence="1" key="1">
    <citation type="submission" date="2021-06" db="EMBL/GenBank/DDBJ databases">
        <authorList>
            <person name="Kallberg Y."/>
            <person name="Tangrot J."/>
            <person name="Rosling A."/>
        </authorList>
    </citation>
    <scope>NUCLEOTIDE SEQUENCE</scope>
    <source>
        <strain evidence="1">AZ414A</strain>
    </source>
</reference>
<dbReference type="AlphaFoldDB" id="A0A9N9F0U9"/>
<name>A0A9N9F0U9_9GLOM</name>
<feature type="non-terminal residue" evidence="1">
    <location>
        <position position="168"/>
    </location>
</feature>
<protein>
    <submittedName>
        <fullName evidence="1">8228_t:CDS:1</fullName>
    </submittedName>
</protein>
<proteinExistence type="predicted"/>
<dbReference type="Proteomes" id="UP000789706">
    <property type="component" value="Unassembled WGS sequence"/>
</dbReference>